<proteinExistence type="predicted"/>
<dbReference type="InterPro" id="IPR036249">
    <property type="entry name" value="Thioredoxin-like_sf"/>
</dbReference>
<evidence type="ECO:0000313" key="1">
    <source>
        <dbReference type="EMBL" id="CAD9503023.1"/>
    </source>
</evidence>
<dbReference type="PANTHER" id="PTHR34573">
    <property type="entry name" value="VKC DOMAIN-CONTAINING PROTEIN"/>
    <property type="match status" value="1"/>
</dbReference>
<dbReference type="Gene3D" id="3.40.30.10">
    <property type="entry name" value="Glutaredoxin"/>
    <property type="match status" value="1"/>
</dbReference>
<evidence type="ECO:0008006" key="2">
    <source>
        <dbReference type="Google" id="ProtNLM"/>
    </source>
</evidence>
<dbReference type="PANTHER" id="PTHR34573:SF1">
    <property type="entry name" value="VITAMIN K EPOXIDE REDUCTASE DOMAIN-CONTAINING PROTEIN"/>
    <property type="match status" value="1"/>
</dbReference>
<protein>
    <recommendedName>
        <fullName evidence="2">Thioredoxin domain-containing protein</fullName>
    </recommendedName>
</protein>
<name>A0A7S2HXD6_9STRA</name>
<dbReference type="AlphaFoldDB" id="A0A7S2HXD6"/>
<sequence length="109" mass="12058">MFPKKSGAVMYGAYWCPHCSHQKEVLGREAWSLISYSECSPKGFNSNAAVCIAKEKVDGFPTWKLKNGKKVRSGEMTLVELAKWSGYKGKIDESLENDVPMSGMSGSCR</sequence>
<organism evidence="1">
    <name type="scientific">Helicotheca tamesis</name>
    <dbReference type="NCBI Taxonomy" id="374047"/>
    <lineage>
        <taxon>Eukaryota</taxon>
        <taxon>Sar</taxon>
        <taxon>Stramenopiles</taxon>
        <taxon>Ochrophyta</taxon>
        <taxon>Bacillariophyta</taxon>
        <taxon>Mediophyceae</taxon>
        <taxon>Lithodesmiophycidae</taxon>
        <taxon>Lithodesmiales</taxon>
        <taxon>Lithodesmiaceae</taxon>
        <taxon>Helicotheca</taxon>
    </lineage>
</organism>
<dbReference type="EMBL" id="HBGV01013418">
    <property type="protein sequence ID" value="CAD9503023.1"/>
    <property type="molecule type" value="Transcribed_RNA"/>
</dbReference>
<dbReference type="SUPFAM" id="SSF52833">
    <property type="entry name" value="Thioredoxin-like"/>
    <property type="match status" value="1"/>
</dbReference>
<reference evidence="1" key="1">
    <citation type="submission" date="2021-01" db="EMBL/GenBank/DDBJ databases">
        <authorList>
            <person name="Corre E."/>
            <person name="Pelletier E."/>
            <person name="Niang G."/>
            <person name="Scheremetjew M."/>
            <person name="Finn R."/>
            <person name="Kale V."/>
            <person name="Holt S."/>
            <person name="Cochrane G."/>
            <person name="Meng A."/>
            <person name="Brown T."/>
            <person name="Cohen L."/>
        </authorList>
    </citation>
    <scope>NUCLEOTIDE SEQUENCE</scope>
    <source>
        <strain evidence="1">CCMP826</strain>
    </source>
</reference>
<gene>
    <name evidence="1" type="ORF">HTAM1171_LOCUS8182</name>
</gene>
<accession>A0A7S2HXD6</accession>